<sequence length="159" mass="17039">MLHSHASKAASSIRPTVLQPDIWACCSRQQRLFTNLPVSLTEIFPVIQHHSSPLGHFRISILTDCPCHTRTSDNSPSTSAYSSSPAQNPPGAAPRLLTLVAIDLDHQGGTEITHYLVAEGSHTGIFLAVTSSLAGAPHKGASRRIAIVRFKLLGSCEPK</sequence>
<comment type="caution">
    <text evidence="1">The sequence shown here is derived from an EMBL/GenBank/DDBJ whole genome shotgun (WGS) entry which is preliminary data.</text>
</comment>
<protein>
    <submittedName>
        <fullName evidence="1">Uncharacterized protein</fullName>
    </submittedName>
</protein>
<proteinExistence type="predicted"/>
<dbReference type="RefSeq" id="XP_060347029.1">
    <property type="nucleotide sequence ID" value="XM_060494847.1"/>
</dbReference>
<name>A0ABQ9SEF3_9PEZI</name>
<dbReference type="Proteomes" id="UP001241169">
    <property type="component" value="Unassembled WGS sequence"/>
</dbReference>
<keyword evidence="2" id="KW-1185">Reference proteome</keyword>
<dbReference type="EMBL" id="MOPA01000008">
    <property type="protein sequence ID" value="KAK1533879.1"/>
    <property type="molecule type" value="Genomic_DNA"/>
</dbReference>
<evidence type="ECO:0000313" key="1">
    <source>
        <dbReference type="EMBL" id="KAK1533879.1"/>
    </source>
</evidence>
<organism evidence="1 2">
    <name type="scientific">Colletotrichum paranaense</name>
    <dbReference type="NCBI Taxonomy" id="1914294"/>
    <lineage>
        <taxon>Eukaryota</taxon>
        <taxon>Fungi</taxon>
        <taxon>Dikarya</taxon>
        <taxon>Ascomycota</taxon>
        <taxon>Pezizomycotina</taxon>
        <taxon>Sordariomycetes</taxon>
        <taxon>Hypocreomycetidae</taxon>
        <taxon>Glomerellales</taxon>
        <taxon>Glomerellaceae</taxon>
        <taxon>Colletotrichum</taxon>
        <taxon>Colletotrichum acutatum species complex</taxon>
    </lineage>
</organism>
<evidence type="ECO:0000313" key="2">
    <source>
        <dbReference type="Proteomes" id="UP001241169"/>
    </source>
</evidence>
<dbReference type="GeneID" id="85378746"/>
<reference evidence="1 2" key="1">
    <citation type="submission" date="2016-10" db="EMBL/GenBank/DDBJ databases">
        <title>The genome sequence of Colletotrichum fioriniae PJ7.</title>
        <authorList>
            <person name="Baroncelli R."/>
        </authorList>
    </citation>
    <scope>NUCLEOTIDE SEQUENCE [LARGE SCALE GENOMIC DNA]</scope>
    <source>
        <strain evidence="1 2">IMI 384185</strain>
    </source>
</reference>
<gene>
    <name evidence="1" type="ORF">CPAR01_10587</name>
</gene>
<accession>A0ABQ9SEF3</accession>